<accession>A0AAJ0UEI4</accession>
<keyword evidence="2" id="KW-1185">Reference proteome</keyword>
<dbReference type="InterPro" id="IPR021327">
    <property type="entry name" value="DUF2934"/>
</dbReference>
<reference evidence="1" key="2">
    <citation type="journal article" date="2020" name="Microorganisms">
        <title>Osmotic Adaptation and Compatible Solute Biosynthesis of Phototrophic Bacteria as Revealed from Genome Analyses.</title>
        <authorList>
            <person name="Imhoff J.F."/>
            <person name="Rahn T."/>
            <person name="Kunzel S."/>
            <person name="Keller A."/>
            <person name="Neulinger S.C."/>
        </authorList>
    </citation>
    <scope>NUCLEOTIDE SEQUENCE</scope>
    <source>
        <strain evidence="1">DSM 4395</strain>
    </source>
</reference>
<comment type="caution">
    <text evidence="1">The sequence shown here is derived from an EMBL/GenBank/DDBJ whole genome shotgun (WGS) entry which is preliminary data.</text>
</comment>
<dbReference type="Pfam" id="PF11154">
    <property type="entry name" value="DUF2934"/>
    <property type="match status" value="1"/>
</dbReference>
<sequence length="78" mass="8953">MVANTEERGEMIAVAAYYLAEHRGFTAGSAIEDWLEAEQQIDRMLETIRQQGISRLRFERAGLRNALRLWDSGQANNR</sequence>
<evidence type="ECO:0000313" key="2">
    <source>
        <dbReference type="Proteomes" id="UP001296967"/>
    </source>
</evidence>
<gene>
    <name evidence="1" type="ORF">CCR82_01025</name>
</gene>
<proteinExistence type="predicted"/>
<organism evidence="1 2">
    <name type="scientific">Halochromatium salexigens</name>
    <name type="common">Chromatium salexigens</name>
    <dbReference type="NCBI Taxonomy" id="49447"/>
    <lineage>
        <taxon>Bacteria</taxon>
        <taxon>Pseudomonadati</taxon>
        <taxon>Pseudomonadota</taxon>
        <taxon>Gammaproteobacteria</taxon>
        <taxon>Chromatiales</taxon>
        <taxon>Chromatiaceae</taxon>
        <taxon>Halochromatium</taxon>
    </lineage>
</organism>
<name>A0AAJ0UEI4_HALSE</name>
<reference evidence="1" key="1">
    <citation type="submission" date="2017-05" db="EMBL/GenBank/DDBJ databases">
        <authorList>
            <person name="Imhoff J.F."/>
            <person name="Rahn T."/>
            <person name="Kuenzel S."/>
            <person name="Neulinger S.C."/>
        </authorList>
    </citation>
    <scope>NUCLEOTIDE SEQUENCE</scope>
    <source>
        <strain evidence="1">DSM 4395</strain>
    </source>
</reference>
<dbReference type="AlphaFoldDB" id="A0AAJ0UEI4"/>
<evidence type="ECO:0000313" key="1">
    <source>
        <dbReference type="EMBL" id="MBK5929152.1"/>
    </source>
</evidence>
<dbReference type="Proteomes" id="UP001296967">
    <property type="component" value="Unassembled WGS sequence"/>
</dbReference>
<protein>
    <recommendedName>
        <fullName evidence="3">DUF2934 domain-containing protein</fullName>
    </recommendedName>
</protein>
<dbReference type="EMBL" id="NHSF01000008">
    <property type="protein sequence ID" value="MBK5929152.1"/>
    <property type="molecule type" value="Genomic_DNA"/>
</dbReference>
<evidence type="ECO:0008006" key="3">
    <source>
        <dbReference type="Google" id="ProtNLM"/>
    </source>
</evidence>